<sequence length="75" mass="8515">MIIKEKKGSQDYVLTTHKHKQTLTHFPIIPLAHTRPVSSDPGTHDPANDAREVKSRECVSRLTERELGGRGKKRE</sequence>
<feature type="compositionally biased region" description="Basic and acidic residues" evidence="1">
    <location>
        <begin position="42"/>
        <end position="69"/>
    </location>
</feature>
<evidence type="ECO:0000313" key="3">
    <source>
        <dbReference type="Proteomes" id="UP000324222"/>
    </source>
</evidence>
<evidence type="ECO:0000256" key="1">
    <source>
        <dbReference type="SAM" id="MobiDB-lite"/>
    </source>
</evidence>
<dbReference type="EMBL" id="VSRR010052185">
    <property type="protein sequence ID" value="MPC79818.1"/>
    <property type="molecule type" value="Genomic_DNA"/>
</dbReference>
<proteinExistence type="predicted"/>
<dbReference type="AlphaFoldDB" id="A0A5B7IG49"/>
<organism evidence="2 3">
    <name type="scientific">Portunus trituberculatus</name>
    <name type="common">Swimming crab</name>
    <name type="synonym">Neptunus trituberculatus</name>
    <dbReference type="NCBI Taxonomy" id="210409"/>
    <lineage>
        <taxon>Eukaryota</taxon>
        <taxon>Metazoa</taxon>
        <taxon>Ecdysozoa</taxon>
        <taxon>Arthropoda</taxon>
        <taxon>Crustacea</taxon>
        <taxon>Multicrustacea</taxon>
        <taxon>Malacostraca</taxon>
        <taxon>Eumalacostraca</taxon>
        <taxon>Eucarida</taxon>
        <taxon>Decapoda</taxon>
        <taxon>Pleocyemata</taxon>
        <taxon>Brachyura</taxon>
        <taxon>Eubrachyura</taxon>
        <taxon>Portunoidea</taxon>
        <taxon>Portunidae</taxon>
        <taxon>Portuninae</taxon>
        <taxon>Portunus</taxon>
    </lineage>
</organism>
<gene>
    <name evidence="2" type="ORF">E2C01_074365</name>
</gene>
<reference evidence="2 3" key="1">
    <citation type="submission" date="2019-05" db="EMBL/GenBank/DDBJ databases">
        <title>Another draft genome of Portunus trituberculatus and its Hox gene families provides insights of decapod evolution.</title>
        <authorList>
            <person name="Jeong J.-H."/>
            <person name="Song I."/>
            <person name="Kim S."/>
            <person name="Choi T."/>
            <person name="Kim D."/>
            <person name="Ryu S."/>
            <person name="Kim W."/>
        </authorList>
    </citation>
    <scope>NUCLEOTIDE SEQUENCE [LARGE SCALE GENOMIC DNA]</scope>
    <source>
        <tissue evidence="2">Muscle</tissue>
    </source>
</reference>
<keyword evidence="3" id="KW-1185">Reference proteome</keyword>
<name>A0A5B7IG49_PORTR</name>
<feature type="region of interest" description="Disordered" evidence="1">
    <location>
        <begin position="31"/>
        <end position="75"/>
    </location>
</feature>
<dbReference type="Proteomes" id="UP000324222">
    <property type="component" value="Unassembled WGS sequence"/>
</dbReference>
<evidence type="ECO:0000313" key="2">
    <source>
        <dbReference type="EMBL" id="MPC79818.1"/>
    </source>
</evidence>
<protein>
    <submittedName>
        <fullName evidence="2">Uncharacterized protein</fullName>
    </submittedName>
</protein>
<accession>A0A5B7IG49</accession>
<comment type="caution">
    <text evidence="2">The sequence shown here is derived from an EMBL/GenBank/DDBJ whole genome shotgun (WGS) entry which is preliminary data.</text>
</comment>